<sequence length="101" mass="11654">MKGKSTGDPRYGCSKCPGKHSFDRLKKNKKSNWSKSLQYHVEIEHSADKETWLDLKVDLGRVPRKGAMTEEQRLNKSIAEKKKELAQKEKELAELKLKQEA</sequence>
<evidence type="ECO:0000313" key="2">
    <source>
        <dbReference type="Proteomes" id="UP001172386"/>
    </source>
</evidence>
<proteinExistence type="predicted"/>
<organism evidence="1 2">
    <name type="scientific">Neophaeococcomyces mojaviensis</name>
    <dbReference type="NCBI Taxonomy" id="3383035"/>
    <lineage>
        <taxon>Eukaryota</taxon>
        <taxon>Fungi</taxon>
        <taxon>Dikarya</taxon>
        <taxon>Ascomycota</taxon>
        <taxon>Pezizomycotina</taxon>
        <taxon>Eurotiomycetes</taxon>
        <taxon>Chaetothyriomycetidae</taxon>
        <taxon>Chaetothyriales</taxon>
        <taxon>Chaetothyriales incertae sedis</taxon>
        <taxon>Neophaeococcomyces</taxon>
    </lineage>
</organism>
<dbReference type="EMBL" id="JAPDRQ010000266">
    <property type="protein sequence ID" value="KAJ9651299.1"/>
    <property type="molecule type" value="Genomic_DNA"/>
</dbReference>
<evidence type="ECO:0000313" key="1">
    <source>
        <dbReference type="EMBL" id="KAJ9651299.1"/>
    </source>
</evidence>
<accession>A0ACC2ZUI0</accession>
<dbReference type="Proteomes" id="UP001172386">
    <property type="component" value="Unassembled WGS sequence"/>
</dbReference>
<gene>
    <name evidence="1" type="ORF">H2198_009421</name>
</gene>
<protein>
    <submittedName>
        <fullName evidence="1">Uncharacterized protein</fullName>
    </submittedName>
</protein>
<comment type="caution">
    <text evidence="1">The sequence shown here is derived from an EMBL/GenBank/DDBJ whole genome shotgun (WGS) entry which is preliminary data.</text>
</comment>
<name>A0ACC2ZUI0_9EURO</name>
<reference evidence="1" key="1">
    <citation type="submission" date="2022-10" db="EMBL/GenBank/DDBJ databases">
        <title>Culturing micro-colonial fungi from biological soil crusts in the Mojave desert and describing Neophaeococcomyces mojavensis, and introducing the new genera and species Taxawa tesnikishii.</title>
        <authorList>
            <person name="Kurbessoian T."/>
            <person name="Stajich J.E."/>
        </authorList>
    </citation>
    <scope>NUCLEOTIDE SEQUENCE</scope>
    <source>
        <strain evidence="1">JES_112</strain>
    </source>
</reference>
<keyword evidence="2" id="KW-1185">Reference proteome</keyword>